<protein>
    <recommendedName>
        <fullName evidence="2">DUF6533 domain-containing protein</fullName>
    </recommendedName>
</protein>
<gene>
    <name evidence="3" type="ORF">D9758_007959</name>
</gene>
<keyword evidence="1" id="KW-0472">Membrane</keyword>
<dbReference type="Pfam" id="PF20151">
    <property type="entry name" value="DUF6533"/>
    <property type="match status" value="1"/>
</dbReference>
<evidence type="ECO:0000259" key="2">
    <source>
        <dbReference type="Pfam" id="PF20151"/>
    </source>
</evidence>
<comment type="caution">
    <text evidence="3">The sequence shown here is derived from an EMBL/GenBank/DDBJ whole genome shotgun (WGS) entry which is preliminary data.</text>
</comment>
<feature type="transmembrane region" description="Helical" evidence="1">
    <location>
        <begin position="176"/>
        <end position="199"/>
    </location>
</feature>
<dbReference type="EMBL" id="JAACJM010000065">
    <property type="protein sequence ID" value="KAF5352928.1"/>
    <property type="molecule type" value="Genomic_DNA"/>
</dbReference>
<feature type="transmembrane region" description="Helical" evidence="1">
    <location>
        <begin position="97"/>
        <end position="121"/>
    </location>
</feature>
<keyword evidence="1" id="KW-1133">Transmembrane helix</keyword>
<organism evidence="3 4">
    <name type="scientific">Tetrapyrgos nigripes</name>
    <dbReference type="NCBI Taxonomy" id="182062"/>
    <lineage>
        <taxon>Eukaryota</taxon>
        <taxon>Fungi</taxon>
        <taxon>Dikarya</taxon>
        <taxon>Basidiomycota</taxon>
        <taxon>Agaricomycotina</taxon>
        <taxon>Agaricomycetes</taxon>
        <taxon>Agaricomycetidae</taxon>
        <taxon>Agaricales</taxon>
        <taxon>Marasmiineae</taxon>
        <taxon>Marasmiaceae</taxon>
        <taxon>Tetrapyrgos</taxon>
    </lineage>
</organism>
<accession>A0A8H5D585</accession>
<dbReference type="Proteomes" id="UP000559256">
    <property type="component" value="Unassembled WGS sequence"/>
</dbReference>
<feature type="transmembrane region" description="Helical" evidence="1">
    <location>
        <begin position="269"/>
        <end position="289"/>
    </location>
</feature>
<dbReference type="InterPro" id="IPR045340">
    <property type="entry name" value="DUF6533"/>
</dbReference>
<keyword evidence="1" id="KW-0812">Transmembrane</keyword>
<dbReference type="AlphaFoldDB" id="A0A8H5D585"/>
<evidence type="ECO:0000256" key="1">
    <source>
        <dbReference type="SAM" id="Phobius"/>
    </source>
</evidence>
<feature type="transmembrane region" description="Helical" evidence="1">
    <location>
        <begin position="148"/>
        <end position="169"/>
    </location>
</feature>
<keyword evidence="4" id="KW-1185">Reference proteome</keyword>
<name>A0A8H5D585_9AGAR</name>
<feature type="transmembrane region" description="Helical" evidence="1">
    <location>
        <begin position="36"/>
        <end position="58"/>
    </location>
</feature>
<feature type="domain" description="DUF6533" evidence="2">
    <location>
        <begin position="66"/>
        <end position="111"/>
    </location>
</feature>
<sequence>MYALVSHGRSGDGVNKKNFKLKTVCSNPPFPPRTAWLHYFCSLFYTMSSSIVQGAYYINDQRLANYFHLVGFVFLVWDHVLTFPLEVKYIWRRSFNTTTWAILFNRYFPVIGTVIMTINAFDGSLPHSMYKLLIARFSCEPLHIFHEAYLFVTEVNVCLLLTLRIYAIYDRNKRVLGFMAFVGLILGGLALFASFYTFVPSTDPPVSLTSMGCHTDLDVIPHGAQEAAAWEALFVYDCLLFTMIILKGRKTRRSVGRVPLLDIIIQDGASYFGVMAVANLANILTFYFAGPSTRGGLSTFSNAVSVTMMSRLTFHLHENAKIDSFQPGSTAQSSTVLTSAPDAYQDTCQFTSYGYDRSEQHPPYVDRGNAHEAADDEERQVGGLGIPMRTISRENVVYGESSNKK</sequence>
<feature type="transmembrane region" description="Helical" evidence="1">
    <location>
        <begin position="227"/>
        <end position="248"/>
    </location>
</feature>
<evidence type="ECO:0000313" key="4">
    <source>
        <dbReference type="Proteomes" id="UP000559256"/>
    </source>
</evidence>
<dbReference type="OrthoDB" id="2686513at2759"/>
<proteinExistence type="predicted"/>
<evidence type="ECO:0000313" key="3">
    <source>
        <dbReference type="EMBL" id="KAF5352928.1"/>
    </source>
</evidence>
<reference evidence="3 4" key="1">
    <citation type="journal article" date="2020" name="ISME J.">
        <title>Uncovering the hidden diversity of litter-decomposition mechanisms in mushroom-forming fungi.</title>
        <authorList>
            <person name="Floudas D."/>
            <person name="Bentzer J."/>
            <person name="Ahren D."/>
            <person name="Johansson T."/>
            <person name="Persson P."/>
            <person name="Tunlid A."/>
        </authorList>
    </citation>
    <scope>NUCLEOTIDE SEQUENCE [LARGE SCALE GENOMIC DNA]</scope>
    <source>
        <strain evidence="3 4">CBS 291.85</strain>
    </source>
</reference>